<name>A0A7S1VLH0_9EUKA</name>
<evidence type="ECO:0000313" key="2">
    <source>
        <dbReference type="EMBL" id="CAD9303862.1"/>
    </source>
</evidence>
<accession>A0A7S1VLH0</accession>
<dbReference type="EMBL" id="HBGL01012355">
    <property type="protein sequence ID" value="CAD9303862.1"/>
    <property type="molecule type" value="Transcribed_RNA"/>
</dbReference>
<gene>
    <name evidence="2" type="ORF">SSP0437_LOCUS9662</name>
</gene>
<organism evidence="2">
    <name type="scientific">Sexangularia sp. CB-2014</name>
    <dbReference type="NCBI Taxonomy" id="1486929"/>
    <lineage>
        <taxon>Eukaryota</taxon>
        <taxon>Amoebozoa</taxon>
        <taxon>Tubulinea</taxon>
        <taxon>Elardia</taxon>
        <taxon>Arcellinida</taxon>
        <taxon>Arcellinida incertae sedis</taxon>
        <taxon>Sexangularia</taxon>
    </lineage>
</organism>
<proteinExistence type="predicted"/>
<protein>
    <submittedName>
        <fullName evidence="2">Uncharacterized protein</fullName>
    </submittedName>
</protein>
<evidence type="ECO:0000256" key="1">
    <source>
        <dbReference type="SAM" id="SignalP"/>
    </source>
</evidence>
<feature type="chain" id="PRO_5031530834" evidence="1">
    <location>
        <begin position="20"/>
        <end position="321"/>
    </location>
</feature>
<reference evidence="2" key="1">
    <citation type="submission" date="2021-01" db="EMBL/GenBank/DDBJ databases">
        <authorList>
            <person name="Corre E."/>
            <person name="Pelletier E."/>
            <person name="Niang G."/>
            <person name="Scheremetjew M."/>
            <person name="Finn R."/>
            <person name="Kale V."/>
            <person name="Holt S."/>
            <person name="Cochrane G."/>
            <person name="Meng A."/>
            <person name="Brown T."/>
            <person name="Cohen L."/>
        </authorList>
    </citation>
    <scope>NUCLEOTIDE SEQUENCE</scope>
    <source>
        <strain evidence="2">ATCC 50979</strain>
    </source>
</reference>
<feature type="signal peptide" evidence="1">
    <location>
        <begin position="1"/>
        <end position="19"/>
    </location>
</feature>
<dbReference type="AlphaFoldDB" id="A0A7S1VLH0"/>
<sequence>MIVFFFFTCISASSFYLLAAPPQDSTTSSIWWLNSSGGVATQVWQGTIDLDSVIVDRGAERGLATFERGIHDEMLLPLYKHGEAADASFRHGVAGRVPIEAADDIVFPLLLPANDRHTIGGIRTRMLDDDLYQQTSLVSLHQDGATVTLTELANITDVTDLSYSLWWTSLFHLDAEWVTTLGGGNSSIGHLFAYNTKTGATRRLPITLDGAAVPNGVQFTALSGRNVIVGVATVNHRHAAVTLSPTTAQLTVVGLLPVDMFVVFSTAAVGDLVVFLGACGKLATPCLATADLHTGTVAPLHVTLPPSTKTTLRDVNTVVAW</sequence>
<keyword evidence="1" id="KW-0732">Signal</keyword>